<evidence type="ECO:0000313" key="4">
    <source>
        <dbReference type="Proteomes" id="UP000192257"/>
    </source>
</evidence>
<protein>
    <submittedName>
        <fullName evidence="3">Mannosyltransferase-like protein</fullName>
    </submittedName>
</protein>
<accession>A0A1X0NR25</accession>
<dbReference type="EMBL" id="NBCO01000024">
    <property type="protein sequence ID" value="ORC87051.1"/>
    <property type="molecule type" value="Genomic_DNA"/>
</dbReference>
<dbReference type="SUPFAM" id="SSF53756">
    <property type="entry name" value="UDP-Glycosyltransferase/glycogen phosphorylase"/>
    <property type="match status" value="1"/>
</dbReference>
<dbReference type="OrthoDB" id="2193793at2759"/>
<dbReference type="GeneID" id="39987393"/>
<evidence type="ECO:0000256" key="2">
    <source>
        <dbReference type="SAM" id="SignalP"/>
    </source>
</evidence>
<sequence>MLFLLLLLLLLLLSFWIVRAVPKEREGERIIEPTIVKESFNSHALVTIILPTFNDPVLALRKWFRPSSKMSDAVCALDENNSSFIEVNVVVVQMSMSHRKEKEALNKIMQTLATEFPERTLTTNSGLFPGIKDEIWNSWSFSAGSNNTAFCSCVKAVVYVSHSTTRSHFNSLHGYDAFDKYVDLGLTAFPLRTKYFLVLADFLVPVLWTEKNLNATPHDSGGFMQQLLSTASRNEGRVSAVQCSILSKRPFSNSKRNRENTTNKSGTQMRDTVVVEEERRRRKGIFPWQQLGEGGIFLQQEEPTFPVILQRYWEERNKTYIADYITLDKGVFVSYGGNWNRTVNGLFLTRWFNGYNALDERVQTWEGRVDAVSSFCTLFHRGVYDTVGGFMPSMRKNTSSRLGTRGWSLVRETVLPNDPEKDNFLVQKWGLQNSFPTLWPDIMQADDMMGWDFSFRLQSKLPDWEVWSSKAMAIAWTIPMERVNRFRNVKPFFNIISETMENIILSYYTPSFVLTGDFAKRWGTFAGELFHRRAGEPLSQKKIPLTRNIEEKEKLPIIELRVLANYGVTRCSGMMMEGTHYFIPLQQRLLVVLWGYRSLWCPGIPQGAMDALYRTQMGINRWGHLAAWRQEPIEKEEEEEEIENEVDKLKIGTTINTSEHNIYEKNSVVYITFLHNSPFYVDFIPLDQVFSEYRIARILTENSKLLKKHVDSINTYLDELWVTCDFFKEVYKRSGVREELIHVIPESVDPYIIDPTHFTPFDGPPEEWIQSHNGSRVDYWTNRPDNESLLIKKRFIFLSVFKWEPRKGWDILLSAYWKAFGPGTPLHDDVCLYIKTTFLKGFSSVSTKEDLERTLWNWAMHTAKISNFTSLSQFPRLVIIYEGDLRTDDMYRLYRSSDAFVLPTRGEGWGVPAMEAMSMELPVITTNWAGSTAFATRDNSFLIPLDGLEELPKDSAYGSIEGRKWAIPSVNATAELMVYVVQNREHARIVGKRARQDVVKMFSEEVVADMINEHLRDIARKVVQERKNKWSWLRRTP</sequence>
<organism evidence="3 4">
    <name type="scientific">Trypanosoma theileri</name>
    <dbReference type="NCBI Taxonomy" id="67003"/>
    <lineage>
        <taxon>Eukaryota</taxon>
        <taxon>Discoba</taxon>
        <taxon>Euglenozoa</taxon>
        <taxon>Kinetoplastea</taxon>
        <taxon>Metakinetoplastina</taxon>
        <taxon>Trypanosomatida</taxon>
        <taxon>Trypanosomatidae</taxon>
        <taxon>Trypanosoma</taxon>
    </lineage>
</organism>
<keyword evidence="4" id="KW-1185">Reference proteome</keyword>
<dbReference type="Pfam" id="PF13692">
    <property type="entry name" value="Glyco_trans_1_4"/>
    <property type="match status" value="1"/>
</dbReference>
<gene>
    <name evidence="3" type="ORF">TM35_000242010</name>
</gene>
<proteinExistence type="predicted"/>
<feature type="chain" id="PRO_5012507240" evidence="2">
    <location>
        <begin position="21"/>
        <end position="1037"/>
    </location>
</feature>
<reference evidence="3 4" key="1">
    <citation type="submission" date="2017-03" db="EMBL/GenBank/DDBJ databases">
        <title>An alternative strategy for trypanosome survival in the mammalian bloodstream revealed through genome and transcriptome analysis of the ubiquitous bovine parasite Trypanosoma (Megatrypanum) theileri.</title>
        <authorList>
            <person name="Kelly S."/>
            <person name="Ivens A."/>
            <person name="Mott A."/>
            <person name="O'Neill E."/>
            <person name="Emms D."/>
            <person name="Macleod O."/>
            <person name="Voorheis P."/>
            <person name="Matthews J."/>
            <person name="Matthews K."/>
            <person name="Carrington M."/>
        </authorList>
    </citation>
    <scope>NUCLEOTIDE SEQUENCE [LARGE SCALE GENOMIC DNA]</scope>
    <source>
        <strain evidence="3">Edinburgh</strain>
    </source>
</reference>
<comment type="caution">
    <text evidence="3">The sequence shown here is derived from an EMBL/GenBank/DDBJ whole genome shotgun (WGS) entry which is preliminary data.</text>
</comment>
<dbReference type="Proteomes" id="UP000192257">
    <property type="component" value="Unassembled WGS sequence"/>
</dbReference>
<dbReference type="CDD" id="cd03801">
    <property type="entry name" value="GT4_PimA-like"/>
    <property type="match status" value="1"/>
</dbReference>
<evidence type="ECO:0000256" key="1">
    <source>
        <dbReference type="SAM" id="MobiDB-lite"/>
    </source>
</evidence>
<dbReference type="PANTHER" id="PTHR46656">
    <property type="entry name" value="PUTATIVE-RELATED"/>
    <property type="match status" value="1"/>
</dbReference>
<feature type="region of interest" description="Disordered" evidence="1">
    <location>
        <begin position="252"/>
        <end position="273"/>
    </location>
</feature>
<dbReference type="RefSeq" id="XP_028881117.1">
    <property type="nucleotide sequence ID" value="XM_029027613.1"/>
</dbReference>
<dbReference type="VEuPathDB" id="TriTrypDB:TM35_000242010"/>
<dbReference type="GO" id="GO:0016757">
    <property type="term" value="F:glycosyltransferase activity"/>
    <property type="evidence" value="ECO:0007669"/>
    <property type="project" value="UniProtKB-KW"/>
</dbReference>
<dbReference type="AlphaFoldDB" id="A0A1X0NR25"/>
<keyword evidence="3" id="KW-0328">Glycosyltransferase</keyword>
<name>A0A1X0NR25_9TRYP</name>
<dbReference type="STRING" id="67003.A0A1X0NR25"/>
<evidence type="ECO:0000313" key="3">
    <source>
        <dbReference type="EMBL" id="ORC87051.1"/>
    </source>
</evidence>
<keyword evidence="2" id="KW-0732">Signal</keyword>
<dbReference type="PANTHER" id="PTHR46656:SF3">
    <property type="entry name" value="PUTATIVE-RELATED"/>
    <property type="match status" value="1"/>
</dbReference>
<keyword evidence="3" id="KW-0808">Transferase</keyword>
<dbReference type="Gene3D" id="3.40.50.2000">
    <property type="entry name" value="Glycogen Phosphorylase B"/>
    <property type="match status" value="1"/>
</dbReference>
<feature type="signal peptide" evidence="2">
    <location>
        <begin position="1"/>
        <end position="20"/>
    </location>
</feature>